<evidence type="ECO:0000313" key="7">
    <source>
        <dbReference type="EMBL" id="MFA9460279.1"/>
    </source>
</evidence>
<protein>
    <recommendedName>
        <fullName evidence="6">GDT1 family protein</fullName>
    </recommendedName>
</protein>
<dbReference type="RefSeq" id="WP_373655063.1">
    <property type="nucleotide sequence ID" value="NZ_JBGUAW010000003.1"/>
</dbReference>
<keyword evidence="4 6" id="KW-1133">Transmembrane helix</keyword>
<reference evidence="7 8" key="1">
    <citation type="submission" date="2024-08" db="EMBL/GenBank/DDBJ databases">
        <title>Whole-genome sequencing of halo(alkali)philic microorganisms from hypersaline lakes.</title>
        <authorList>
            <person name="Sorokin D.Y."/>
            <person name="Merkel A.Y."/>
            <person name="Messina E."/>
            <person name="Yakimov M."/>
        </authorList>
    </citation>
    <scope>NUCLEOTIDE SEQUENCE [LARGE SCALE GENOMIC DNA]</scope>
    <source>
        <strain evidence="7 8">Cl-TMA</strain>
    </source>
</reference>
<dbReference type="Proteomes" id="UP001575181">
    <property type="component" value="Unassembled WGS sequence"/>
</dbReference>
<keyword evidence="3 6" id="KW-0812">Transmembrane</keyword>
<keyword evidence="8" id="KW-1185">Reference proteome</keyword>
<evidence type="ECO:0000313" key="8">
    <source>
        <dbReference type="Proteomes" id="UP001575181"/>
    </source>
</evidence>
<evidence type="ECO:0000256" key="5">
    <source>
        <dbReference type="ARBA" id="ARBA00023136"/>
    </source>
</evidence>
<dbReference type="EMBL" id="JBGUAW010000003">
    <property type="protein sequence ID" value="MFA9460279.1"/>
    <property type="molecule type" value="Genomic_DNA"/>
</dbReference>
<evidence type="ECO:0000256" key="1">
    <source>
        <dbReference type="ARBA" id="ARBA00004141"/>
    </source>
</evidence>
<dbReference type="PANTHER" id="PTHR12608:SF1">
    <property type="entry name" value="TRANSMEMBRANE PROTEIN 165"/>
    <property type="match status" value="1"/>
</dbReference>
<organism evidence="7 8">
    <name type="scientific">Thiohalorhabdus methylotrophus</name>
    <dbReference type="NCBI Taxonomy" id="3242694"/>
    <lineage>
        <taxon>Bacteria</taxon>
        <taxon>Pseudomonadati</taxon>
        <taxon>Pseudomonadota</taxon>
        <taxon>Gammaproteobacteria</taxon>
        <taxon>Thiohalorhabdales</taxon>
        <taxon>Thiohalorhabdaceae</taxon>
        <taxon>Thiohalorhabdus</taxon>
    </lineage>
</organism>
<evidence type="ECO:0000256" key="6">
    <source>
        <dbReference type="RuleBase" id="RU365102"/>
    </source>
</evidence>
<comment type="caution">
    <text evidence="7">The sequence shown here is derived from an EMBL/GenBank/DDBJ whole genome shotgun (WGS) entry which is preliminary data.</text>
</comment>
<gene>
    <name evidence="7" type="ORF">ACERLL_05505</name>
</gene>
<evidence type="ECO:0000256" key="3">
    <source>
        <dbReference type="ARBA" id="ARBA00022692"/>
    </source>
</evidence>
<dbReference type="InterPro" id="IPR001727">
    <property type="entry name" value="GDT1-like"/>
</dbReference>
<dbReference type="PANTHER" id="PTHR12608">
    <property type="entry name" value="TRANSMEMBRANE PROTEIN HTP-1 RELATED"/>
    <property type="match status" value="1"/>
</dbReference>
<keyword evidence="5 6" id="KW-0472">Membrane</keyword>
<feature type="transmembrane region" description="Helical" evidence="6">
    <location>
        <begin position="35"/>
        <end position="61"/>
    </location>
</feature>
<comment type="similarity">
    <text evidence="2 6">Belongs to the GDT1 family.</text>
</comment>
<feature type="transmembrane region" description="Helical" evidence="6">
    <location>
        <begin position="97"/>
        <end position="116"/>
    </location>
</feature>
<comment type="subcellular location">
    <subcellularLocation>
        <location evidence="1 6">Membrane</location>
        <topology evidence="1 6">Multi-pass membrane protein</topology>
    </subcellularLocation>
</comment>
<evidence type="ECO:0000256" key="4">
    <source>
        <dbReference type="ARBA" id="ARBA00022989"/>
    </source>
</evidence>
<evidence type="ECO:0000256" key="2">
    <source>
        <dbReference type="ARBA" id="ARBA00009190"/>
    </source>
</evidence>
<proteinExistence type="inferred from homology"/>
<accession>A0ABV4TT00</accession>
<feature type="transmembrane region" description="Helical" evidence="6">
    <location>
        <begin position="68"/>
        <end position="85"/>
    </location>
</feature>
<sequence length="192" mass="20311">MSLATIASTFAVLFVAELGDKTQLVAMSLAHRHRAAPVLAGILTAFLVLNVLAVAVGAVLFELVPKQWILLAAGLLFLAFGYRIWREGEEDEEMEDVAARGGWRVALGSFALIFVAELGDKTQLALVALAASTGETLAVLIGGTLALWLVSLLGVAVGATLLRRIPAVWVHRVAAVLFFAFGAWALFRAATG</sequence>
<dbReference type="Pfam" id="PF01169">
    <property type="entry name" value="GDT1"/>
    <property type="match status" value="2"/>
</dbReference>
<name>A0ABV4TT00_9GAMM</name>
<feature type="transmembrane region" description="Helical" evidence="6">
    <location>
        <begin position="137"/>
        <end position="162"/>
    </location>
</feature>
<feature type="transmembrane region" description="Helical" evidence="6">
    <location>
        <begin position="168"/>
        <end position="187"/>
    </location>
</feature>